<dbReference type="Pfam" id="PF01230">
    <property type="entry name" value="HIT"/>
    <property type="match status" value="1"/>
</dbReference>
<dbReference type="PANTHER" id="PTHR42997:SF1">
    <property type="entry name" value="AP-4-A PHOSPHORYLASE"/>
    <property type="match status" value="1"/>
</dbReference>
<organism evidence="5 6">
    <name type="scientific">Desulfosporosinus metallidurans</name>
    <dbReference type="NCBI Taxonomy" id="1888891"/>
    <lineage>
        <taxon>Bacteria</taxon>
        <taxon>Bacillati</taxon>
        <taxon>Bacillota</taxon>
        <taxon>Clostridia</taxon>
        <taxon>Eubacteriales</taxon>
        <taxon>Desulfitobacteriaceae</taxon>
        <taxon>Desulfosporosinus</taxon>
    </lineage>
</organism>
<dbReference type="OrthoDB" id="9784774at2"/>
<dbReference type="AlphaFoldDB" id="A0A1Q8QIQ6"/>
<keyword evidence="5" id="KW-0378">Hydrolase</keyword>
<dbReference type="InterPro" id="IPR019808">
    <property type="entry name" value="Histidine_triad_CS"/>
</dbReference>
<dbReference type="SUPFAM" id="SSF54197">
    <property type="entry name" value="HIT-like"/>
    <property type="match status" value="1"/>
</dbReference>
<keyword evidence="6" id="KW-1185">Reference proteome</keyword>
<dbReference type="EMBL" id="MLBF01000061">
    <property type="protein sequence ID" value="OLN27233.1"/>
    <property type="molecule type" value="Genomic_DNA"/>
</dbReference>
<gene>
    <name evidence="5" type="ORF">DSOL_4658</name>
</gene>
<name>A0A1Q8QIQ6_9FIRM</name>
<dbReference type="Gene3D" id="3.30.428.10">
    <property type="entry name" value="HIT-like"/>
    <property type="match status" value="1"/>
</dbReference>
<evidence type="ECO:0000259" key="4">
    <source>
        <dbReference type="PROSITE" id="PS51084"/>
    </source>
</evidence>
<dbReference type="STRING" id="1888891.DSOL_4658"/>
<dbReference type="PANTHER" id="PTHR42997">
    <property type="entry name" value="HIT FAMILY HYDROLASE"/>
    <property type="match status" value="1"/>
</dbReference>
<dbReference type="Proteomes" id="UP000186102">
    <property type="component" value="Unassembled WGS sequence"/>
</dbReference>
<dbReference type="PROSITE" id="PS51084">
    <property type="entry name" value="HIT_2"/>
    <property type="match status" value="1"/>
</dbReference>
<dbReference type="PRINTS" id="PR00332">
    <property type="entry name" value="HISTRIAD"/>
</dbReference>
<dbReference type="InterPro" id="IPR036265">
    <property type="entry name" value="HIT-like_sf"/>
</dbReference>
<accession>A0A1Q8QIQ6</accession>
<evidence type="ECO:0000313" key="6">
    <source>
        <dbReference type="Proteomes" id="UP000186102"/>
    </source>
</evidence>
<dbReference type="RefSeq" id="WP_075366973.1">
    <property type="nucleotide sequence ID" value="NZ_MLBF01000061.1"/>
</dbReference>
<feature type="short sequence motif" description="Histidine triad motif" evidence="2 3">
    <location>
        <begin position="93"/>
        <end position="97"/>
    </location>
</feature>
<feature type="active site" description="Tele-AMP-histidine intermediate" evidence="1">
    <location>
        <position position="95"/>
    </location>
</feature>
<protein>
    <submittedName>
        <fullName evidence="5">HIT family hydrolase</fullName>
    </submittedName>
</protein>
<evidence type="ECO:0000313" key="5">
    <source>
        <dbReference type="EMBL" id="OLN27233.1"/>
    </source>
</evidence>
<evidence type="ECO:0000256" key="3">
    <source>
        <dbReference type="PROSITE-ProRule" id="PRU00464"/>
    </source>
</evidence>
<reference evidence="5 6" key="1">
    <citation type="submission" date="2016-09" db="EMBL/GenBank/DDBJ databases">
        <title>Complete genome of Desulfosporosinus sp. OL.</title>
        <authorList>
            <person name="Mardanov A."/>
            <person name="Beletsky A."/>
            <person name="Panova A."/>
            <person name="Karnachuk O."/>
            <person name="Ravin N."/>
        </authorList>
    </citation>
    <scope>NUCLEOTIDE SEQUENCE [LARGE SCALE GENOMIC DNA]</scope>
    <source>
        <strain evidence="5 6">OL</strain>
    </source>
</reference>
<proteinExistence type="predicted"/>
<evidence type="ECO:0000256" key="1">
    <source>
        <dbReference type="PIRSR" id="PIRSR601310-1"/>
    </source>
</evidence>
<evidence type="ECO:0000256" key="2">
    <source>
        <dbReference type="PIRSR" id="PIRSR601310-3"/>
    </source>
</evidence>
<feature type="domain" description="HIT" evidence="4">
    <location>
        <begin position="2"/>
        <end position="108"/>
    </location>
</feature>
<dbReference type="InterPro" id="IPR011146">
    <property type="entry name" value="HIT-like"/>
</dbReference>
<dbReference type="GO" id="GO:0016787">
    <property type="term" value="F:hydrolase activity"/>
    <property type="evidence" value="ECO:0007669"/>
    <property type="project" value="UniProtKB-KW"/>
</dbReference>
<dbReference type="PROSITE" id="PS00892">
    <property type="entry name" value="HIT_1"/>
    <property type="match status" value="1"/>
</dbReference>
<comment type="caution">
    <text evidence="5">The sequence shown here is derived from an EMBL/GenBank/DDBJ whole genome shotgun (WGS) entry which is preliminary data.</text>
</comment>
<dbReference type="InterPro" id="IPR001310">
    <property type="entry name" value="Histidine_triad_HIT"/>
</dbReference>
<dbReference type="InterPro" id="IPR052908">
    <property type="entry name" value="AP-4-A_phosphorylase"/>
</dbReference>
<sequence length="136" mass="15430">MTECMFCIPTETDILVENKMALAFFDKFPVNEGHVLIIPKRHIASLFDMTEEEIMSIWELLEEVKEELNKRFHPDGYNVGVNVGAAAGQTVFHLHVHVIPRYQGDVPDPRGGIRNIKKSLVPYTGEGEEPYLGNTF</sequence>